<evidence type="ECO:0000256" key="2">
    <source>
        <dbReference type="SAM" id="Phobius"/>
    </source>
</evidence>
<evidence type="ECO:0000256" key="1">
    <source>
        <dbReference type="ARBA" id="ARBA00005375"/>
    </source>
</evidence>
<keyword evidence="5" id="KW-1185">Reference proteome</keyword>
<dbReference type="STRING" id="253628.A0A0D2ARP0"/>
<feature type="chain" id="PRO_5002249065" description="Acid phosphatase" evidence="3">
    <location>
        <begin position="18"/>
        <end position="471"/>
    </location>
</feature>
<keyword evidence="2" id="KW-1133">Transmembrane helix</keyword>
<dbReference type="OrthoDB" id="258392at2759"/>
<keyword evidence="2" id="KW-0472">Membrane</keyword>
<dbReference type="RefSeq" id="XP_016219059.1">
    <property type="nucleotide sequence ID" value="XM_016352802.1"/>
</dbReference>
<evidence type="ECO:0000256" key="3">
    <source>
        <dbReference type="SAM" id="SignalP"/>
    </source>
</evidence>
<name>A0A0D2ARP0_9PEZI</name>
<dbReference type="GeneID" id="27308093"/>
<sequence>MLSKTLYALSALPLAVAQETVYGVYIFSRHGDRTPKILPPANLTQLGYQEVYQRGQYYRSRYIASEASLKIAGINTDIVKLSQIAVSAPQDNVLQSSANGFLQGLYPPYETNQTLRNGTTIDAPMGGYQIIPINLASSGSGSEDNGWLQDATGCGNAVKSSNNYFLSAQYQSLLSSTSDFYKRLTPVINSTFSAANINFKNAYTIFDYINVAEIHNQTIPSSNLLDNSTLFQLRTLADHHEFGLAYNASDNTRAIAGMQLAAEIVDYLNGTITSGGKQKLGIQFGAYGTFLSFFGLSNLTAASEDFYGVNDYASTMVFELFANGTSSTMPSADELFVRFLFHNGTSATSVDPTPFPLFGGSDLVIPWNTFAEKMGQFSVGTTEDWCKVCGNTTGTCAAYATEVNGSSSTASGTGGSSGGISKAVAGVIGAMVTLGVILGLEALILAVGGLRVVSKKKLQASPPTSVAQAKA</sequence>
<dbReference type="Pfam" id="PF00328">
    <property type="entry name" value="His_Phos_2"/>
    <property type="match status" value="1"/>
</dbReference>
<reference evidence="4 5" key="1">
    <citation type="submission" date="2015-01" db="EMBL/GenBank/DDBJ databases">
        <title>The Genome Sequence of Ochroconis gallopava CBS43764.</title>
        <authorList>
            <consortium name="The Broad Institute Genomics Platform"/>
            <person name="Cuomo C."/>
            <person name="de Hoog S."/>
            <person name="Gorbushina A."/>
            <person name="Stielow B."/>
            <person name="Teixiera M."/>
            <person name="Abouelleil A."/>
            <person name="Chapman S.B."/>
            <person name="Priest M."/>
            <person name="Young S.K."/>
            <person name="Wortman J."/>
            <person name="Nusbaum C."/>
            <person name="Birren B."/>
        </authorList>
    </citation>
    <scope>NUCLEOTIDE SEQUENCE [LARGE SCALE GENOMIC DNA]</scope>
    <source>
        <strain evidence="4 5">CBS 43764</strain>
    </source>
</reference>
<gene>
    <name evidence="4" type="ORF">PV09_00120</name>
</gene>
<dbReference type="InParanoid" id="A0A0D2ARP0"/>
<dbReference type="CDD" id="cd07061">
    <property type="entry name" value="HP_HAP_like"/>
    <property type="match status" value="1"/>
</dbReference>
<dbReference type="Proteomes" id="UP000053259">
    <property type="component" value="Unassembled WGS sequence"/>
</dbReference>
<dbReference type="EMBL" id="KN847529">
    <property type="protein sequence ID" value="KIW09190.1"/>
    <property type="molecule type" value="Genomic_DNA"/>
</dbReference>
<organism evidence="4 5">
    <name type="scientific">Verruconis gallopava</name>
    <dbReference type="NCBI Taxonomy" id="253628"/>
    <lineage>
        <taxon>Eukaryota</taxon>
        <taxon>Fungi</taxon>
        <taxon>Dikarya</taxon>
        <taxon>Ascomycota</taxon>
        <taxon>Pezizomycotina</taxon>
        <taxon>Dothideomycetes</taxon>
        <taxon>Pleosporomycetidae</taxon>
        <taxon>Venturiales</taxon>
        <taxon>Sympoventuriaceae</taxon>
        <taxon>Verruconis</taxon>
    </lineage>
</organism>
<dbReference type="Gene3D" id="3.40.50.1240">
    <property type="entry name" value="Phosphoglycerate mutase-like"/>
    <property type="match status" value="1"/>
</dbReference>
<dbReference type="VEuPathDB" id="FungiDB:PV09_00120"/>
<dbReference type="SUPFAM" id="SSF53254">
    <property type="entry name" value="Phosphoglycerate mutase-like"/>
    <property type="match status" value="1"/>
</dbReference>
<protein>
    <recommendedName>
        <fullName evidence="6">Acid phosphatase</fullName>
    </recommendedName>
</protein>
<dbReference type="InterPro" id="IPR050645">
    <property type="entry name" value="Histidine_acid_phosphatase"/>
</dbReference>
<evidence type="ECO:0000313" key="5">
    <source>
        <dbReference type="Proteomes" id="UP000053259"/>
    </source>
</evidence>
<dbReference type="HOGENOM" id="CLU_023111_1_0_1"/>
<keyword evidence="2" id="KW-0812">Transmembrane</keyword>
<feature type="transmembrane region" description="Helical" evidence="2">
    <location>
        <begin position="423"/>
        <end position="447"/>
    </location>
</feature>
<dbReference type="PANTHER" id="PTHR11567:SF142">
    <property type="entry name" value="PHOSPHOGLYCERATE MUTASE-LIKE PROTEIN"/>
    <property type="match status" value="1"/>
</dbReference>
<dbReference type="InterPro" id="IPR000560">
    <property type="entry name" value="His_Pase_clade-2"/>
</dbReference>
<proteinExistence type="inferred from homology"/>
<dbReference type="PANTHER" id="PTHR11567">
    <property type="entry name" value="ACID PHOSPHATASE-RELATED"/>
    <property type="match status" value="1"/>
</dbReference>
<dbReference type="InterPro" id="IPR029033">
    <property type="entry name" value="His_PPase_superfam"/>
</dbReference>
<dbReference type="GO" id="GO:0016791">
    <property type="term" value="F:phosphatase activity"/>
    <property type="evidence" value="ECO:0007669"/>
    <property type="project" value="TreeGrafter"/>
</dbReference>
<accession>A0A0D2ARP0</accession>
<feature type="signal peptide" evidence="3">
    <location>
        <begin position="1"/>
        <end position="17"/>
    </location>
</feature>
<evidence type="ECO:0008006" key="6">
    <source>
        <dbReference type="Google" id="ProtNLM"/>
    </source>
</evidence>
<comment type="similarity">
    <text evidence="1">Belongs to the histidine acid phosphatase family.</text>
</comment>
<dbReference type="AlphaFoldDB" id="A0A0D2ARP0"/>
<evidence type="ECO:0000313" key="4">
    <source>
        <dbReference type="EMBL" id="KIW09190.1"/>
    </source>
</evidence>
<keyword evidence="3" id="KW-0732">Signal</keyword>